<evidence type="ECO:0000313" key="4">
    <source>
        <dbReference type="Proteomes" id="UP000230161"/>
    </source>
</evidence>
<sequence length="434" mass="47110">MSTRSNPRANPRMSSRVSQSGIEENTLGVVVGREERRRRRRRRDNREFRRPRRTIQATRVQDGLGSVHLGVGIGIAAGAIMLLNLSRFLGYFTLYPDPSLAVAAWAIFVGTVVATAIIVRVNGYRLPTWMFAVLLSGLALSLALDLMAVWGSEDLGIYPTAGVAVGAALMAIVTLRETREILIATGALCVTLALSMVTESRDDLLSLAPELVVLALAIAPPIAATSVLRAFRRMVQLEVDRVLVQSTVSTPHLAVGMLASEELARLDLAAERLLDDVANGKHPFPLPPAVASNAATLATELRLHLIDGRRKSWLFHAITESEFLGPVVTLSDPDSLAGLMDPEQRDGLLSAIWLLLSDAAAANQKIRLTLGPPVPSMGRPRMFPVVILTTGVPRHRVDPSTWEAIKKVGRYVDSNAQSSVRIDIQCSVIRTTDH</sequence>
<evidence type="ECO:0000256" key="1">
    <source>
        <dbReference type="SAM" id="MobiDB-lite"/>
    </source>
</evidence>
<accession>A0A2M9BUL5</accession>
<organism evidence="3 4">
    <name type="scientific">Compostimonas suwonensis</name>
    <dbReference type="NCBI Taxonomy" id="1048394"/>
    <lineage>
        <taxon>Bacteria</taxon>
        <taxon>Bacillati</taxon>
        <taxon>Actinomycetota</taxon>
        <taxon>Actinomycetes</taxon>
        <taxon>Micrococcales</taxon>
        <taxon>Microbacteriaceae</taxon>
        <taxon>Compostimonas</taxon>
    </lineage>
</organism>
<feature type="transmembrane region" description="Helical" evidence="2">
    <location>
        <begin position="181"/>
        <end position="199"/>
    </location>
</feature>
<dbReference type="Proteomes" id="UP000230161">
    <property type="component" value="Unassembled WGS sequence"/>
</dbReference>
<dbReference type="RefSeq" id="WP_157802955.1">
    <property type="nucleotide sequence ID" value="NZ_PGFB01000004.1"/>
</dbReference>
<keyword evidence="2" id="KW-0472">Membrane</keyword>
<proteinExistence type="predicted"/>
<evidence type="ECO:0000313" key="3">
    <source>
        <dbReference type="EMBL" id="PJJ61646.1"/>
    </source>
</evidence>
<feature type="region of interest" description="Disordered" evidence="1">
    <location>
        <begin position="33"/>
        <end position="52"/>
    </location>
</feature>
<protein>
    <submittedName>
        <fullName evidence="3">Uncharacterized protein</fullName>
    </submittedName>
</protein>
<feature type="transmembrane region" description="Helical" evidence="2">
    <location>
        <begin position="131"/>
        <end position="150"/>
    </location>
</feature>
<comment type="caution">
    <text evidence="3">The sequence shown here is derived from an EMBL/GenBank/DDBJ whole genome shotgun (WGS) entry which is preliminary data.</text>
</comment>
<name>A0A2M9BUL5_9MICO</name>
<keyword evidence="4" id="KW-1185">Reference proteome</keyword>
<feature type="compositionally biased region" description="Basic residues" evidence="1">
    <location>
        <begin position="36"/>
        <end position="52"/>
    </location>
</feature>
<evidence type="ECO:0000256" key="2">
    <source>
        <dbReference type="SAM" id="Phobius"/>
    </source>
</evidence>
<reference evidence="3 4" key="1">
    <citation type="submission" date="2017-11" db="EMBL/GenBank/DDBJ databases">
        <title>Genomic Encyclopedia of Archaeal and Bacterial Type Strains, Phase II (KMG-II): From Individual Species to Whole Genera.</title>
        <authorList>
            <person name="Goeker M."/>
        </authorList>
    </citation>
    <scope>NUCLEOTIDE SEQUENCE [LARGE SCALE GENOMIC DNA]</scope>
    <source>
        <strain evidence="3 4">DSM 25625</strain>
    </source>
</reference>
<keyword evidence="2" id="KW-1133">Transmembrane helix</keyword>
<dbReference type="EMBL" id="PGFB01000004">
    <property type="protein sequence ID" value="PJJ61646.1"/>
    <property type="molecule type" value="Genomic_DNA"/>
</dbReference>
<feature type="transmembrane region" description="Helical" evidence="2">
    <location>
        <begin position="69"/>
        <end position="94"/>
    </location>
</feature>
<dbReference type="OrthoDB" id="5124978at2"/>
<gene>
    <name evidence="3" type="ORF">CLV54_2594</name>
</gene>
<dbReference type="AlphaFoldDB" id="A0A2M9BUL5"/>
<feature type="transmembrane region" description="Helical" evidence="2">
    <location>
        <begin position="100"/>
        <end position="119"/>
    </location>
</feature>
<feature type="transmembrane region" description="Helical" evidence="2">
    <location>
        <begin position="211"/>
        <end position="231"/>
    </location>
</feature>
<feature type="transmembrane region" description="Helical" evidence="2">
    <location>
        <begin position="156"/>
        <end position="174"/>
    </location>
</feature>
<keyword evidence="2" id="KW-0812">Transmembrane</keyword>